<gene>
    <name evidence="1" type="ORF">RAN3_3314</name>
</gene>
<organism evidence="1">
    <name type="scientific">plant metagenome</name>
    <dbReference type="NCBI Taxonomy" id="1297885"/>
    <lineage>
        <taxon>unclassified sequences</taxon>
        <taxon>metagenomes</taxon>
        <taxon>organismal metagenomes</taxon>
    </lineage>
</organism>
<evidence type="ECO:0000313" key="1">
    <source>
        <dbReference type="EMBL" id="VFR86075.1"/>
    </source>
</evidence>
<dbReference type="AlphaFoldDB" id="A0A484UHB3"/>
<name>A0A484UHB3_9ZZZZ</name>
<proteinExistence type="predicted"/>
<dbReference type="EMBL" id="CAADIO010000012">
    <property type="protein sequence ID" value="VFR86075.1"/>
    <property type="molecule type" value="Genomic_DNA"/>
</dbReference>
<protein>
    <submittedName>
        <fullName evidence="1">Uncharacterized protein</fullName>
    </submittedName>
</protein>
<sequence length="160" mass="17229">MDMNRAIALIGTASDDPVMVAFLTASGVTKMPDWQSFEDSAVELDGGAVILQFSADVPKGKEACEPGTIFLEDVTFSNPATTQDIGPLALTIPDDLRIEMDSAQVRHLMGTPSYEGVFLGGLFLKYDAVRPGVDLSIKFDKAGLAIQFIRYLPAKDPSQD</sequence>
<accession>A0A484UHB3</accession>
<reference evidence="1" key="1">
    <citation type="submission" date="2019-03" db="EMBL/GenBank/DDBJ databases">
        <authorList>
            <person name="Danneels B."/>
        </authorList>
    </citation>
    <scope>NUCLEOTIDE SEQUENCE</scope>
</reference>